<accession>A0A090MPY6</accession>
<feature type="region of interest" description="Disordered" evidence="1">
    <location>
        <begin position="1"/>
        <end position="22"/>
    </location>
</feature>
<evidence type="ECO:0000313" key="2">
    <source>
        <dbReference type="EMBL" id="CEG07734.1"/>
    </source>
</evidence>
<keyword evidence="3" id="KW-1185">Reference proteome</keyword>
<evidence type="ECO:0000313" key="3">
    <source>
        <dbReference type="Proteomes" id="UP000035762"/>
    </source>
</evidence>
<gene>
    <name evidence="2" type="ORF">BN961_01135</name>
</gene>
<feature type="compositionally biased region" description="Basic and acidic residues" evidence="1">
    <location>
        <begin position="1"/>
        <end position="19"/>
    </location>
</feature>
<dbReference type="RefSeq" id="WP_082156973.1">
    <property type="nucleotide sequence ID" value="NZ_CCAZ020000001.1"/>
</dbReference>
<reference evidence="2 3" key="1">
    <citation type="journal article" date="2014" name="Genome Announc.">
        <title>Genome Sequence of Afipia felis Strain 76713, Isolated in Hospital Water Using an Amoeba Co-Culture Procedure.</title>
        <authorList>
            <person name="Benamar S."/>
            <person name="La Scola B."/>
            <person name="Croce O."/>
        </authorList>
    </citation>
    <scope>NUCLEOTIDE SEQUENCE [LARGE SCALE GENOMIC DNA]</scope>
    <source>
        <strain evidence="2 3">76713</strain>
    </source>
</reference>
<name>A0A090MPY6_AFIFE</name>
<dbReference type="AlphaFoldDB" id="A0A090MPY6"/>
<dbReference type="EMBL" id="CCAZ020000001">
    <property type="protein sequence ID" value="CEG07734.1"/>
    <property type="molecule type" value="Genomic_DNA"/>
</dbReference>
<comment type="caution">
    <text evidence="2">The sequence shown here is derived from an EMBL/GenBank/DDBJ whole genome shotgun (WGS) entry which is preliminary data.</text>
</comment>
<dbReference type="OrthoDB" id="8456023at2"/>
<organism evidence="2 3">
    <name type="scientific">Afipia felis</name>
    <name type="common">Cat scratch disease bacillus</name>
    <dbReference type="NCBI Taxonomy" id="1035"/>
    <lineage>
        <taxon>Bacteria</taxon>
        <taxon>Pseudomonadati</taxon>
        <taxon>Pseudomonadota</taxon>
        <taxon>Alphaproteobacteria</taxon>
        <taxon>Hyphomicrobiales</taxon>
        <taxon>Nitrobacteraceae</taxon>
        <taxon>Afipia</taxon>
    </lineage>
</organism>
<proteinExistence type="predicted"/>
<dbReference type="Proteomes" id="UP000035762">
    <property type="component" value="Unassembled WGS sequence"/>
</dbReference>
<sequence>MPPRRDRSTDPKSEQRGEDGGAEEAAAFIAETLLNLTSICHRNRFDTLGYLLDMARMEADGLMRTHRKSR</sequence>
<evidence type="ECO:0000256" key="1">
    <source>
        <dbReference type="SAM" id="MobiDB-lite"/>
    </source>
</evidence>
<protein>
    <submittedName>
        <fullName evidence="2">Uncharacterized protein</fullName>
    </submittedName>
</protein>